<evidence type="ECO:0008006" key="5">
    <source>
        <dbReference type="Google" id="ProtNLM"/>
    </source>
</evidence>
<gene>
    <name evidence="3" type="ORF">PCOR1329_LOCUS79952</name>
</gene>
<accession>A0ABN9XUK5</accession>
<protein>
    <recommendedName>
        <fullName evidence="5">TauD/TfdA-like domain-containing protein</fullName>
    </recommendedName>
</protein>
<feature type="region of interest" description="Disordered" evidence="2">
    <location>
        <begin position="1"/>
        <end position="50"/>
    </location>
</feature>
<evidence type="ECO:0000313" key="3">
    <source>
        <dbReference type="EMBL" id="CAK0903731.1"/>
    </source>
</evidence>
<organism evidence="3 4">
    <name type="scientific">Prorocentrum cordatum</name>
    <dbReference type="NCBI Taxonomy" id="2364126"/>
    <lineage>
        <taxon>Eukaryota</taxon>
        <taxon>Sar</taxon>
        <taxon>Alveolata</taxon>
        <taxon>Dinophyceae</taxon>
        <taxon>Prorocentrales</taxon>
        <taxon>Prorocentraceae</taxon>
        <taxon>Prorocentrum</taxon>
    </lineage>
</organism>
<name>A0ABN9XUK5_9DINO</name>
<evidence type="ECO:0000256" key="2">
    <source>
        <dbReference type="SAM" id="MobiDB-lite"/>
    </source>
</evidence>
<evidence type="ECO:0000313" key="4">
    <source>
        <dbReference type="Proteomes" id="UP001189429"/>
    </source>
</evidence>
<keyword evidence="1" id="KW-0560">Oxidoreductase</keyword>
<dbReference type="Proteomes" id="UP001189429">
    <property type="component" value="Unassembled WGS sequence"/>
</dbReference>
<dbReference type="Gene3D" id="3.60.130.10">
    <property type="entry name" value="Clavaminate synthase-like"/>
    <property type="match status" value="1"/>
</dbReference>
<feature type="compositionally biased region" description="Basic and acidic residues" evidence="2">
    <location>
        <begin position="213"/>
        <end position="223"/>
    </location>
</feature>
<reference evidence="3" key="1">
    <citation type="submission" date="2023-10" db="EMBL/GenBank/DDBJ databases">
        <authorList>
            <person name="Chen Y."/>
            <person name="Shah S."/>
            <person name="Dougan E. K."/>
            <person name="Thang M."/>
            <person name="Chan C."/>
        </authorList>
    </citation>
    <scope>NUCLEOTIDE SEQUENCE [LARGE SCALE GENOMIC DNA]</scope>
</reference>
<feature type="compositionally biased region" description="Basic residues" evidence="2">
    <location>
        <begin position="15"/>
        <end position="25"/>
    </location>
</feature>
<keyword evidence="4" id="KW-1185">Reference proteome</keyword>
<dbReference type="EMBL" id="CAUYUJ010021281">
    <property type="protein sequence ID" value="CAK0903731.1"/>
    <property type="molecule type" value="Genomic_DNA"/>
</dbReference>
<feature type="compositionally biased region" description="Low complexity" evidence="2">
    <location>
        <begin position="193"/>
        <end position="207"/>
    </location>
</feature>
<proteinExistence type="predicted"/>
<evidence type="ECO:0000256" key="1">
    <source>
        <dbReference type="ARBA" id="ARBA00023002"/>
    </source>
</evidence>
<feature type="region of interest" description="Disordered" evidence="2">
    <location>
        <begin position="187"/>
        <end position="242"/>
    </location>
</feature>
<sequence>MGRRRLRMAPASPPRPRHRGRRRRGAAGPAADGAGRRVGPGEGAGQLHELPDATASALRGRFLAAHAGVLLARGQRPASEQGLFLAKRVAGLGAFVRTSQGAVQPYAAQGRRGTPEAELPRGSDFWHQDRQFVPGQPCSLHRPLRHGRGPRGGGRHPICELGGGVGRARGARAAGCPPPGVLALPRAQRRRAAPAAPARALAAGAAPPTGPQDRPRPRREAGPRRMGAVADLRGPDVPDGPARAEAAGLLRELLEHALRPEFVFRHRWSPGETYSSGTTTS</sequence>
<feature type="region of interest" description="Disordered" evidence="2">
    <location>
        <begin position="133"/>
        <end position="155"/>
    </location>
</feature>
<dbReference type="InterPro" id="IPR042098">
    <property type="entry name" value="TauD-like_sf"/>
</dbReference>
<comment type="caution">
    <text evidence="3">The sequence shown here is derived from an EMBL/GenBank/DDBJ whole genome shotgun (WGS) entry which is preliminary data.</text>
</comment>